<dbReference type="EMBL" id="CP000230">
    <property type="protein sequence ID" value="ABC22197.1"/>
    <property type="molecule type" value="Genomic_DNA"/>
</dbReference>
<dbReference type="Gene3D" id="1.10.287.950">
    <property type="entry name" value="Methyl-accepting chemotaxis protein"/>
    <property type="match status" value="1"/>
</dbReference>
<gene>
    <name evidence="2" type="ordered locus">Rru_A1396</name>
</gene>
<sequence>MQLRRTLDQIAGAIRTASTSTEARFLEIGGGLETSVEILTSLTQTFATLSDALKGETLARATRELSQIASRVSSLAAAQNSEIESFVALTKLIATIESRVVRMGKSVRGVGILATNTKIAAAHIGDTGVDFTSFANEINRTLRLAQTSLDEFAGELAEVGRDLHVAINTQSVLEEQQTEAIRTIPRRLTRSIEAIGARCKTAVSTAFAVGQGSQRIGRRIGDAVMALQIGDITRQRIEHADYALGLLAAPPASLEADEASHADVIDFFCQLQSRQLEDAADEFDMEIGRILMSLEDLALDAGEILRLGNDAFAASGDHQGTFLGELGKEVAAVDDLLGGFRAARTKADQIAASVSDATTRLVSHIGTLRSLEADIRIMGLNTTLKCGRLGNAGKALGVIAQELRHYANEITTEASEVMADLDQVVSITKALSDEAHQDRASDIAAVSAIMADSLALLGQVGQSLASALASLEHDGHVVADLLEKTSARTAVHEEIAEVLRGAARKLAEGPAGLGTIPAPSGPEADRLFDLLIASYTMERERAVFARQAPGRLPLAAAPADAGEAPSASPPPSPGTTDLDDIFF</sequence>
<evidence type="ECO:0000313" key="2">
    <source>
        <dbReference type="EMBL" id="ABC22197.1"/>
    </source>
</evidence>
<reference evidence="2 3" key="1">
    <citation type="journal article" date="2011" name="Stand. Genomic Sci.">
        <title>Complete genome sequence of Rhodospirillum rubrum type strain (S1).</title>
        <authorList>
            <person name="Munk A.C."/>
            <person name="Copeland A."/>
            <person name="Lucas S."/>
            <person name="Lapidus A."/>
            <person name="Del Rio T.G."/>
            <person name="Barry K."/>
            <person name="Detter J.C."/>
            <person name="Hammon N."/>
            <person name="Israni S."/>
            <person name="Pitluck S."/>
            <person name="Brettin T."/>
            <person name="Bruce D."/>
            <person name="Han C."/>
            <person name="Tapia R."/>
            <person name="Gilna P."/>
            <person name="Schmutz J."/>
            <person name="Larimer F."/>
            <person name="Land M."/>
            <person name="Kyrpides N.C."/>
            <person name="Mavromatis K."/>
            <person name="Richardson P."/>
            <person name="Rohde M."/>
            <person name="Goker M."/>
            <person name="Klenk H.P."/>
            <person name="Zhang Y."/>
            <person name="Roberts G.P."/>
            <person name="Reslewic S."/>
            <person name="Schwartz D.C."/>
        </authorList>
    </citation>
    <scope>NUCLEOTIDE SEQUENCE [LARGE SCALE GENOMIC DNA]</scope>
    <source>
        <strain evidence="3">ATCC 11170 / ATH 1.1.1 / DSM 467 / LMG 4362 / NCIMB 8255 / S1</strain>
    </source>
</reference>
<feature type="region of interest" description="Disordered" evidence="1">
    <location>
        <begin position="555"/>
        <end position="583"/>
    </location>
</feature>
<dbReference type="SUPFAM" id="SSF58104">
    <property type="entry name" value="Methyl-accepting chemotaxis protein (MCP) signaling domain"/>
    <property type="match status" value="1"/>
</dbReference>
<organism evidence="2 3">
    <name type="scientific">Rhodospirillum rubrum (strain ATCC 11170 / ATH 1.1.1 / DSM 467 / LMG 4362 / NCIMB 8255 / S1)</name>
    <dbReference type="NCBI Taxonomy" id="269796"/>
    <lineage>
        <taxon>Bacteria</taxon>
        <taxon>Pseudomonadati</taxon>
        <taxon>Pseudomonadota</taxon>
        <taxon>Alphaproteobacteria</taxon>
        <taxon>Rhodospirillales</taxon>
        <taxon>Rhodospirillaceae</taxon>
        <taxon>Rhodospirillum</taxon>
    </lineage>
</organism>
<dbReference type="PATRIC" id="fig|269796.9.peg.1465"/>
<dbReference type="RefSeq" id="WP_011389150.1">
    <property type="nucleotide sequence ID" value="NC_007643.1"/>
</dbReference>
<dbReference type="eggNOG" id="COG0840">
    <property type="taxonomic scope" value="Bacteria"/>
</dbReference>
<protein>
    <submittedName>
        <fullName evidence="2">Methyl-accepting chemotaxis sensory transducer</fullName>
    </submittedName>
</protein>
<keyword evidence="3" id="KW-1185">Reference proteome</keyword>
<dbReference type="STRING" id="269796.Rru_A1396"/>
<dbReference type="Proteomes" id="UP000001929">
    <property type="component" value="Chromosome"/>
</dbReference>
<evidence type="ECO:0000256" key="1">
    <source>
        <dbReference type="SAM" id="MobiDB-lite"/>
    </source>
</evidence>
<dbReference type="HOGENOM" id="CLU_030861_0_0_5"/>
<accession>Q2RUJ8</accession>
<dbReference type="KEGG" id="rru:Rru_A1396"/>
<dbReference type="AlphaFoldDB" id="Q2RUJ8"/>
<dbReference type="EnsemblBacteria" id="ABC22197">
    <property type="protein sequence ID" value="ABC22197"/>
    <property type="gene ID" value="Rru_A1396"/>
</dbReference>
<evidence type="ECO:0000313" key="3">
    <source>
        <dbReference type="Proteomes" id="UP000001929"/>
    </source>
</evidence>
<proteinExistence type="predicted"/>
<name>Q2RUJ8_RHORT</name>
<dbReference type="PhylomeDB" id="Q2RUJ8"/>
<feature type="compositionally biased region" description="Low complexity" evidence="1">
    <location>
        <begin position="555"/>
        <end position="566"/>
    </location>
</feature>